<dbReference type="RefSeq" id="WP_087620239.1">
    <property type="nucleotide sequence ID" value="NZ_NEXX01000002.1"/>
</dbReference>
<proteinExistence type="predicted"/>
<dbReference type="OrthoDB" id="6710943at2"/>
<reference evidence="2 3" key="1">
    <citation type="submission" date="2017-05" db="EMBL/GenBank/DDBJ databases">
        <title>Acinetobacter populi ANC 5415 (= PBJ7), whole genome shotgun sequencing project.</title>
        <authorList>
            <person name="Nemec A."/>
            <person name="Radolfova-Krizova L."/>
        </authorList>
    </citation>
    <scope>NUCLEOTIDE SEQUENCE [LARGE SCALE GENOMIC DNA]</scope>
    <source>
        <strain evidence="2 3">PBJ7</strain>
    </source>
</reference>
<dbReference type="EMBL" id="NEXX01000002">
    <property type="protein sequence ID" value="OUY07692.1"/>
    <property type="molecule type" value="Genomic_DNA"/>
</dbReference>
<gene>
    <name evidence="2" type="ORF">CAP51_08105</name>
</gene>
<comment type="caution">
    <text evidence="2">The sequence shown here is derived from an EMBL/GenBank/DDBJ whole genome shotgun (WGS) entry which is preliminary data.</text>
</comment>
<evidence type="ECO:0000256" key="1">
    <source>
        <dbReference type="SAM" id="MobiDB-lite"/>
    </source>
</evidence>
<organism evidence="2 3">
    <name type="scientific">Acinetobacter populi</name>
    <dbReference type="NCBI Taxonomy" id="1582270"/>
    <lineage>
        <taxon>Bacteria</taxon>
        <taxon>Pseudomonadati</taxon>
        <taxon>Pseudomonadota</taxon>
        <taxon>Gammaproteobacteria</taxon>
        <taxon>Moraxellales</taxon>
        <taxon>Moraxellaceae</taxon>
        <taxon>Acinetobacter</taxon>
    </lineage>
</organism>
<keyword evidence="3" id="KW-1185">Reference proteome</keyword>
<dbReference type="PROSITE" id="PS51257">
    <property type="entry name" value="PROKAR_LIPOPROTEIN"/>
    <property type="match status" value="1"/>
</dbReference>
<feature type="region of interest" description="Disordered" evidence="1">
    <location>
        <begin position="104"/>
        <end position="124"/>
    </location>
</feature>
<protein>
    <submittedName>
        <fullName evidence="2">Uncharacterized protein</fullName>
    </submittedName>
</protein>
<dbReference type="Proteomes" id="UP000196536">
    <property type="component" value="Unassembled WGS sequence"/>
</dbReference>
<dbReference type="AlphaFoldDB" id="A0A1Z9YZU1"/>
<evidence type="ECO:0000313" key="2">
    <source>
        <dbReference type="EMBL" id="OUY07692.1"/>
    </source>
</evidence>
<name>A0A1Z9YZU1_9GAMM</name>
<sequence>MKALILLSTLSSLLLLTACQTKPQPYNGVTGFEVESLSNNVATLRYTLAANSKDQNEQKKLHRACQQVLGANASFAIQILSTAEIENQQLQPLQTGVKIGQSQTSFGLSNTPSTTNSEDYSTRQALETRPSTLKVIRYTCSPT</sequence>
<accession>A0A1Z9YZU1</accession>
<evidence type="ECO:0000313" key="3">
    <source>
        <dbReference type="Proteomes" id="UP000196536"/>
    </source>
</evidence>